<accession>X0X1N1</accession>
<feature type="non-terminal residue" evidence="1">
    <location>
        <position position="219"/>
    </location>
</feature>
<protein>
    <submittedName>
        <fullName evidence="1">Uncharacterized protein</fullName>
    </submittedName>
</protein>
<sequence length="219" mass="26162">MILLYKKPQYRFKTYKSDAAPFFFFIDVYPFDTTLFELPRLKFLIKKIEKNAIVPIPMRIDRVFNGKSSVIIRPREVISFQISEDQAAVINPHQFLYYGVKNLIYFTEIRSFQRLIKSTSREKVTSWWESTKFLYGNLYRLEEDFSAFLKAYLLTMVKNYIEEGDLISAAIQYCQILEDICKKRMIQNKILTEVDGELSTVRMYKKKDVTYYKKFKKVS</sequence>
<dbReference type="EMBL" id="BARS01044507">
    <property type="protein sequence ID" value="GAG36920.1"/>
    <property type="molecule type" value="Genomic_DNA"/>
</dbReference>
<name>X0X1N1_9ZZZZ</name>
<dbReference type="AlphaFoldDB" id="X0X1N1"/>
<evidence type="ECO:0000313" key="1">
    <source>
        <dbReference type="EMBL" id="GAG36920.1"/>
    </source>
</evidence>
<gene>
    <name evidence="1" type="ORF">S01H1_67228</name>
</gene>
<organism evidence="1">
    <name type="scientific">marine sediment metagenome</name>
    <dbReference type="NCBI Taxonomy" id="412755"/>
    <lineage>
        <taxon>unclassified sequences</taxon>
        <taxon>metagenomes</taxon>
        <taxon>ecological metagenomes</taxon>
    </lineage>
</organism>
<reference evidence="1" key="1">
    <citation type="journal article" date="2014" name="Front. Microbiol.">
        <title>High frequency of phylogenetically diverse reductive dehalogenase-homologous genes in deep subseafloor sedimentary metagenomes.</title>
        <authorList>
            <person name="Kawai M."/>
            <person name="Futagami T."/>
            <person name="Toyoda A."/>
            <person name="Takaki Y."/>
            <person name="Nishi S."/>
            <person name="Hori S."/>
            <person name="Arai W."/>
            <person name="Tsubouchi T."/>
            <person name="Morono Y."/>
            <person name="Uchiyama I."/>
            <person name="Ito T."/>
            <person name="Fujiyama A."/>
            <person name="Inagaki F."/>
            <person name="Takami H."/>
        </authorList>
    </citation>
    <scope>NUCLEOTIDE SEQUENCE</scope>
    <source>
        <strain evidence="1">Expedition CK06-06</strain>
    </source>
</reference>
<comment type="caution">
    <text evidence="1">The sequence shown here is derived from an EMBL/GenBank/DDBJ whole genome shotgun (WGS) entry which is preliminary data.</text>
</comment>
<proteinExistence type="predicted"/>